<sequence>MSLFPPVDAAVLQNNPEFAILYGKLTHVVLNPDGSTKEDPAAKERAAVREELDRRRLAAAKNISSPVPLPPPPPTQSRHQGRPGCGRNTNNRHHNHLRSSNNRASPSPWSTSY</sequence>
<comment type="caution">
    <text evidence="2">The sequence shown here is derived from an EMBL/GenBank/DDBJ whole genome shotgun (WGS) entry which is preliminary data.</text>
</comment>
<feature type="region of interest" description="Disordered" evidence="1">
    <location>
        <begin position="59"/>
        <end position="113"/>
    </location>
</feature>
<proteinExistence type="predicted"/>
<dbReference type="Proteomes" id="UP000722485">
    <property type="component" value="Unassembled WGS sequence"/>
</dbReference>
<evidence type="ECO:0000313" key="2">
    <source>
        <dbReference type="EMBL" id="KAF7549973.1"/>
    </source>
</evidence>
<organism evidence="2 3">
    <name type="scientific">Cylindrodendrum hubeiense</name>
    <dbReference type="NCBI Taxonomy" id="595255"/>
    <lineage>
        <taxon>Eukaryota</taxon>
        <taxon>Fungi</taxon>
        <taxon>Dikarya</taxon>
        <taxon>Ascomycota</taxon>
        <taxon>Pezizomycotina</taxon>
        <taxon>Sordariomycetes</taxon>
        <taxon>Hypocreomycetidae</taxon>
        <taxon>Hypocreales</taxon>
        <taxon>Nectriaceae</taxon>
        <taxon>Cylindrodendrum</taxon>
    </lineage>
</organism>
<reference evidence="2" key="1">
    <citation type="submission" date="2020-03" db="EMBL/GenBank/DDBJ databases">
        <title>Draft Genome Sequence of Cylindrodendrum hubeiense.</title>
        <authorList>
            <person name="Buettner E."/>
            <person name="Kellner H."/>
        </authorList>
    </citation>
    <scope>NUCLEOTIDE SEQUENCE</scope>
    <source>
        <strain evidence="2">IHI 201604</strain>
    </source>
</reference>
<dbReference type="EMBL" id="JAANBB010000109">
    <property type="protein sequence ID" value="KAF7549973.1"/>
    <property type="molecule type" value="Genomic_DNA"/>
</dbReference>
<dbReference type="OrthoDB" id="66964at2759"/>
<evidence type="ECO:0000313" key="3">
    <source>
        <dbReference type="Proteomes" id="UP000722485"/>
    </source>
</evidence>
<gene>
    <name evidence="2" type="ORF">G7Z17_g6045</name>
</gene>
<evidence type="ECO:0000256" key="1">
    <source>
        <dbReference type="SAM" id="MobiDB-lite"/>
    </source>
</evidence>
<accession>A0A9P5LGQ9</accession>
<name>A0A9P5LGQ9_9HYPO</name>
<protein>
    <submittedName>
        <fullName evidence="2">Uncharacterized protein</fullName>
    </submittedName>
</protein>
<keyword evidence="3" id="KW-1185">Reference proteome</keyword>
<dbReference type="AlphaFoldDB" id="A0A9P5LGQ9"/>